<keyword evidence="4 5" id="KW-0472">Membrane</keyword>
<dbReference type="UniPathway" id="UPA00895"/>
<evidence type="ECO:0000259" key="6">
    <source>
        <dbReference type="Pfam" id="PF07291"/>
    </source>
</evidence>
<dbReference type="Pfam" id="PF07291">
    <property type="entry name" value="MauE"/>
    <property type="match status" value="1"/>
</dbReference>
<dbReference type="AlphaFoldDB" id="A0A6C2UEJ0"/>
<evidence type="ECO:0000256" key="3">
    <source>
        <dbReference type="ARBA" id="ARBA00022989"/>
    </source>
</evidence>
<keyword evidence="8" id="KW-1185">Reference proteome</keyword>
<evidence type="ECO:0000256" key="2">
    <source>
        <dbReference type="ARBA" id="ARBA00022692"/>
    </source>
</evidence>
<name>A0A6C2UEJ0_PONDE</name>
<feature type="transmembrane region" description="Helical" evidence="5">
    <location>
        <begin position="12"/>
        <end position="30"/>
    </location>
</feature>
<evidence type="ECO:0000256" key="5">
    <source>
        <dbReference type="SAM" id="Phobius"/>
    </source>
</evidence>
<dbReference type="RefSeq" id="WP_136083306.1">
    <property type="nucleotide sequence ID" value="NZ_CAAHFG010000005.1"/>
</dbReference>
<keyword evidence="2 5" id="KW-0812">Transmembrane</keyword>
<protein>
    <recommendedName>
        <fullName evidence="6">Methylamine utilisation protein MauE domain-containing protein</fullName>
    </recommendedName>
</protein>
<dbReference type="GO" id="GO:0030416">
    <property type="term" value="P:methylamine metabolic process"/>
    <property type="evidence" value="ECO:0007669"/>
    <property type="project" value="InterPro"/>
</dbReference>
<keyword evidence="3 5" id="KW-1133">Transmembrane helix</keyword>
<reference evidence="7 8" key="1">
    <citation type="submission" date="2019-04" db="EMBL/GenBank/DDBJ databases">
        <authorList>
            <person name="Van Vliet M D."/>
        </authorList>
    </citation>
    <scope>NUCLEOTIDE SEQUENCE [LARGE SCALE GENOMIC DNA]</scope>
    <source>
        <strain evidence="7 8">F1</strain>
    </source>
</reference>
<evidence type="ECO:0000256" key="4">
    <source>
        <dbReference type="ARBA" id="ARBA00023136"/>
    </source>
</evidence>
<gene>
    <name evidence="7" type="ORF">PDESU_06443</name>
</gene>
<comment type="subcellular location">
    <subcellularLocation>
        <location evidence="1">Membrane</location>
        <topology evidence="1">Multi-pass membrane protein</topology>
    </subcellularLocation>
</comment>
<proteinExistence type="predicted"/>
<dbReference type="InterPro" id="IPR009908">
    <property type="entry name" value="Methylamine_util_MauE"/>
</dbReference>
<organism evidence="7 8">
    <name type="scientific">Pontiella desulfatans</name>
    <dbReference type="NCBI Taxonomy" id="2750659"/>
    <lineage>
        <taxon>Bacteria</taxon>
        <taxon>Pseudomonadati</taxon>
        <taxon>Kiritimatiellota</taxon>
        <taxon>Kiritimatiellia</taxon>
        <taxon>Kiritimatiellales</taxon>
        <taxon>Pontiellaceae</taxon>
        <taxon>Pontiella</taxon>
    </lineage>
</organism>
<evidence type="ECO:0000313" key="7">
    <source>
        <dbReference type="EMBL" id="VGO17841.1"/>
    </source>
</evidence>
<sequence>MTRDQKTYRLAYWIASLIVAATWLSGYHKILHPADFALSVYRFHLLPAVLVNVVSLHIQWLEMVCAGCLLFIPKLRVAALWISLVLLALFTTGIAINLIRGTAFGCGCFGNLPTERPMDALNVARNLALMALVGLALFGKRKSGA</sequence>
<feature type="transmembrane region" description="Helical" evidence="5">
    <location>
        <begin position="50"/>
        <end position="72"/>
    </location>
</feature>
<feature type="transmembrane region" description="Helical" evidence="5">
    <location>
        <begin position="79"/>
        <end position="100"/>
    </location>
</feature>
<feature type="domain" description="Methylamine utilisation protein MauE" evidence="6">
    <location>
        <begin position="10"/>
        <end position="138"/>
    </location>
</feature>
<evidence type="ECO:0000256" key="1">
    <source>
        <dbReference type="ARBA" id="ARBA00004141"/>
    </source>
</evidence>
<dbReference type="Proteomes" id="UP000366872">
    <property type="component" value="Unassembled WGS sequence"/>
</dbReference>
<dbReference type="EMBL" id="CAAHFG010000005">
    <property type="protein sequence ID" value="VGO17841.1"/>
    <property type="molecule type" value="Genomic_DNA"/>
</dbReference>
<accession>A0A6C2UEJ0</accession>
<dbReference type="GO" id="GO:0016020">
    <property type="term" value="C:membrane"/>
    <property type="evidence" value="ECO:0007669"/>
    <property type="project" value="UniProtKB-SubCell"/>
</dbReference>
<evidence type="ECO:0000313" key="8">
    <source>
        <dbReference type="Proteomes" id="UP000366872"/>
    </source>
</evidence>